<reference evidence="2 3" key="1">
    <citation type="submission" date="2019-09" db="EMBL/GenBank/DDBJ databases">
        <title>Screening of Novel Bioactive Compounds from Soil-Associated.</title>
        <authorList>
            <person name="Zhao S."/>
        </authorList>
    </citation>
    <scope>NUCLEOTIDE SEQUENCE [LARGE SCALE GENOMIC DNA]</scope>
    <source>
        <strain evidence="2 3">HIT-DPA4</strain>
    </source>
</reference>
<dbReference type="AlphaFoldDB" id="A0A6H9UZL3"/>
<keyword evidence="3" id="KW-1185">Reference proteome</keyword>
<evidence type="ECO:0000256" key="1">
    <source>
        <dbReference type="SAM" id="MobiDB-lite"/>
    </source>
</evidence>
<comment type="caution">
    <text evidence="2">The sequence shown here is derived from an EMBL/GenBank/DDBJ whole genome shotgun (WGS) entry which is preliminary data.</text>
</comment>
<dbReference type="Proteomes" id="UP000442707">
    <property type="component" value="Unassembled WGS sequence"/>
</dbReference>
<feature type="region of interest" description="Disordered" evidence="1">
    <location>
        <begin position="1"/>
        <end position="26"/>
    </location>
</feature>
<sequence length="80" mass="8877">MDERRGEQPAPDRGAHPPIASAGARLSPVQEAWSSYVTHRLRCDACRDIDQGTCGESERLHRAWIDVSHGALDRIAREAN</sequence>
<gene>
    <name evidence="2" type="ORF">F7R91_14860</name>
</gene>
<evidence type="ECO:0000313" key="2">
    <source>
        <dbReference type="EMBL" id="KAB1146854.1"/>
    </source>
</evidence>
<dbReference type="EMBL" id="VZRB01000008">
    <property type="protein sequence ID" value="KAB1146854.1"/>
    <property type="molecule type" value="Genomic_DNA"/>
</dbReference>
<protein>
    <submittedName>
        <fullName evidence="2">Uncharacterized protein</fullName>
    </submittedName>
</protein>
<evidence type="ECO:0000313" key="3">
    <source>
        <dbReference type="Proteomes" id="UP000442707"/>
    </source>
</evidence>
<name>A0A6H9UZL3_9ACTN</name>
<proteinExistence type="predicted"/>
<organism evidence="2 3">
    <name type="scientific">Streptomyces luteolifulvus</name>
    <dbReference type="NCBI Taxonomy" id="2615112"/>
    <lineage>
        <taxon>Bacteria</taxon>
        <taxon>Bacillati</taxon>
        <taxon>Actinomycetota</taxon>
        <taxon>Actinomycetes</taxon>
        <taxon>Kitasatosporales</taxon>
        <taxon>Streptomycetaceae</taxon>
        <taxon>Streptomyces</taxon>
    </lineage>
</organism>
<accession>A0A6H9UZL3</accession>
<dbReference type="RefSeq" id="WP_150948662.1">
    <property type="nucleotide sequence ID" value="NZ_VZRB01000008.1"/>
</dbReference>